<comment type="similarity">
    <text evidence="1 8">Belongs to the beta-class carbonic anhydrase family.</text>
</comment>
<comment type="catalytic activity">
    <reaction evidence="6 8">
        <text>hydrogencarbonate + H(+) = CO2 + H2O</text>
        <dbReference type="Rhea" id="RHEA:10748"/>
        <dbReference type="ChEBI" id="CHEBI:15377"/>
        <dbReference type="ChEBI" id="CHEBI:15378"/>
        <dbReference type="ChEBI" id="CHEBI:16526"/>
        <dbReference type="ChEBI" id="CHEBI:17544"/>
        <dbReference type="EC" id="4.2.1.1"/>
    </reaction>
</comment>
<dbReference type="Gene3D" id="3.40.1050.10">
    <property type="entry name" value="Carbonic anhydrase"/>
    <property type="match status" value="1"/>
</dbReference>
<evidence type="ECO:0000256" key="4">
    <source>
        <dbReference type="ARBA" id="ARBA00022833"/>
    </source>
</evidence>
<reference evidence="9 10" key="1">
    <citation type="submission" date="2018-05" db="EMBL/GenBank/DDBJ databases">
        <title>Zavarzinia sp. HR-AS.</title>
        <authorList>
            <person name="Lee Y."/>
            <person name="Jeon C.O."/>
        </authorList>
    </citation>
    <scope>NUCLEOTIDE SEQUENCE [LARGE SCALE GENOMIC DNA]</scope>
    <source>
        <strain evidence="9 10">HR-AS</strain>
    </source>
</reference>
<comment type="caution">
    <text evidence="9">The sequence shown here is derived from an EMBL/GenBank/DDBJ whole genome shotgun (WGS) entry which is preliminary data.</text>
</comment>
<name>A0A317EFN0_9PROT</name>
<sequence length="239" mass="26069">MYRQLQGDRLNEDRAAGCTCRDISHLTAGIRAFKARHYGAEPGLMRSLVEDGQAPATLMISCSDSRVDPALLSGAEPGELFTLRNVANLVPPYRQGASLPGTGAAIEYAVRDLKVDHIVVMGHAHCGGIKALIGSAEGKRMARDFINDWVELALDACRIHVTSDGNGGRREISLDLLKDNPALVERAAIAGSLDNLLTYPWLKARVEAGDLQLHGWWFDLETGDLWQTKPGETRLFPVL</sequence>
<dbReference type="PANTHER" id="PTHR11002:SF76">
    <property type="entry name" value="CARBONIC ANHYDRASE"/>
    <property type="match status" value="1"/>
</dbReference>
<dbReference type="GO" id="GO:0015976">
    <property type="term" value="P:carbon utilization"/>
    <property type="evidence" value="ECO:0007669"/>
    <property type="project" value="InterPro"/>
</dbReference>
<evidence type="ECO:0000313" key="10">
    <source>
        <dbReference type="Proteomes" id="UP000245461"/>
    </source>
</evidence>
<dbReference type="InterPro" id="IPR015892">
    <property type="entry name" value="Carbonic_anhydrase_CS"/>
</dbReference>
<evidence type="ECO:0000256" key="7">
    <source>
        <dbReference type="PIRSR" id="PIRSR601765-1"/>
    </source>
</evidence>
<keyword evidence="5 8" id="KW-0456">Lyase</keyword>
<dbReference type="Proteomes" id="UP000245461">
    <property type="component" value="Unassembled WGS sequence"/>
</dbReference>
<dbReference type="AlphaFoldDB" id="A0A317EFN0"/>
<dbReference type="EMBL" id="QGLE01000004">
    <property type="protein sequence ID" value="PWR24203.1"/>
    <property type="molecule type" value="Genomic_DNA"/>
</dbReference>
<keyword evidence="4 7" id="KW-0862">Zinc</keyword>
<accession>A0A317EFN0</accession>
<dbReference type="InterPro" id="IPR036874">
    <property type="entry name" value="Carbonic_anhydrase_sf"/>
</dbReference>
<gene>
    <name evidence="9" type="ORF">DKG74_08780</name>
</gene>
<protein>
    <recommendedName>
        <fullName evidence="2 8">Carbonic anhydrase</fullName>
        <ecNumber evidence="2 8">4.2.1.1</ecNumber>
    </recommendedName>
    <alternativeName>
        <fullName evidence="8">Carbonate dehydratase</fullName>
    </alternativeName>
</protein>
<dbReference type="PROSITE" id="PS00705">
    <property type="entry name" value="PROK_CO2_ANHYDRASE_2"/>
    <property type="match status" value="1"/>
</dbReference>
<dbReference type="InterPro" id="IPR001765">
    <property type="entry name" value="Carbonic_anhydrase"/>
</dbReference>
<dbReference type="PROSITE" id="PS00704">
    <property type="entry name" value="PROK_CO2_ANHYDRASE_1"/>
    <property type="match status" value="1"/>
</dbReference>
<evidence type="ECO:0000313" key="9">
    <source>
        <dbReference type="EMBL" id="PWR24203.1"/>
    </source>
</evidence>
<dbReference type="GO" id="GO:0008270">
    <property type="term" value="F:zinc ion binding"/>
    <property type="evidence" value="ECO:0007669"/>
    <property type="project" value="UniProtKB-UniRule"/>
</dbReference>
<dbReference type="EC" id="4.2.1.1" evidence="2 8"/>
<feature type="binding site" evidence="7">
    <location>
        <position position="126"/>
    </location>
    <ligand>
        <name>Zn(2+)</name>
        <dbReference type="ChEBI" id="CHEBI:29105"/>
    </ligand>
</feature>
<feature type="binding site" evidence="7">
    <location>
        <position position="123"/>
    </location>
    <ligand>
        <name>Zn(2+)</name>
        <dbReference type="ChEBI" id="CHEBI:29105"/>
    </ligand>
</feature>
<dbReference type="OrthoDB" id="9797527at2"/>
<evidence type="ECO:0000256" key="3">
    <source>
        <dbReference type="ARBA" id="ARBA00022723"/>
    </source>
</evidence>
<comment type="function">
    <text evidence="8">Reversible hydration of carbon dioxide.</text>
</comment>
<evidence type="ECO:0000256" key="6">
    <source>
        <dbReference type="ARBA" id="ARBA00048348"/>
    </source>
</evidence>
<dbReference type="PANTHER" id="PTHR11002">
    <property type="entry name" value="CARBONIC ANHYDRASE"/>
    <property type="match status" value="1"/>
</dbReference>
<keyword evidence="10" id="KW-1185">Reference proteome</keyword>
<dbReference type="GO" id="GO:0004089">
    <property type="term" value="F:carbonate dehydratase activity"/>
    <property type="evidence" value="ECO:0007669"/>
    <property type="project" value="UniProtKB-UniRule"/>
</dbReference>
<evidence type="ECO:0000256" key="1">
    <source>
        <dbReference type="ARBA" id="ARBA00006217"/>
    </source>
</evidence>
<feature type="binding site" evidence="7">
    <location>
        <position position="64"/>
    </location>
    <ligand>
        <name>Zn(2+)</name>
        <dbReference type="ChEBI" id="CHEBI:29105"/>
    </ligand>
</feature>
<keyword evidence="3 7" id="KW-0479">Metal-binding</keyword>
<feature type="binding site" evidence="7">
    <location>
        <position position="62"/>
    </location>
    <ligand>
        <name>Zn(2+)</name>
        <dbReference type="ChEBI" id="CHEBI:29105"/>
    </ligand>
</feature>
<proteinExistence type="inferred from homology"/>
<dbReference type="InterPro" id="IPR045066">
    <property type="entry name" value="Beta_CA_cladeB"/>
</dbReference>
<comment type="cofactor">
    <cofactor evidence="7">
        <name>Zn(2+)</name>
        <dbReference type="ChEBI" id="CHEBI:29105"/>
    </cofactor>
    <text evidence="7">Binds 1 zinc ion per subunit.</text>
</comment>
<dbReference type="Pfam" id="PF00484">
    <property type="entry name" value="Pro_CA"/>
    <property type="match status" value="1"/>
</dbReference>
<evidence type="ECO:0000256" key="8">
    <source>
        <dbReference type="RuleBase" id="RU003956"/>
    </source>
</evidence>
<dbReference type="SMART" id="SM00947">
    <property type="entry name" value="Pro_CA"/>
    <property type="match status" value="1"/>
</dbReference>
<dbReference type="CDD" id="cd00884">
    <property type="entry name" value="beta_CA_cladeB"/>
    <property type="match status" value="1"/>
</dbReference>
<dbReference type="SUPFAM" id="SSF53056">
    <property type="entry name" value="beta-carbonic anhydrase, cab"/>
    <property type="match status" value="1"/>
</dbReference>
<evidence type="ECO:0000256" key="5">
    <source>
        <dbReference type="ARBA" id="ARBA00023239"/>
    </source>
</evidence>
<evidence type="ECO:0000256" key="2">
    <source>
        <dbReference type="ARBA" id="ARBA00012925"/>
    </source>
</evidence>
<organism evidence="9 10">
    <name type="scientific">Zavarzinia aquatilis</name>
    <dbReference type="NCBI Taxonomy" id="2211142"/>
    <lineage>
        <taxon>Bacteria</taxon>
        <taxon>Pseudomonadati</taxon>
        <taxon>Pseudomonadota</taxon>
        <taxon>Alphaproteobacteria</taxon>
        <taxon>Rhodospirillales</taxon>
        <taxon>Zavarziniaceae</taxon>
        <taxon>Zavarzinia</taxon>
    </lineage>
</organism>